<keyword evidence="5" id="KW-0411">Iron-sulfur</keyword>
<dbReference type="InterPro" id="IPR001041">
    <property type="entry name" value="2Fe-2S_ferredoxin-type"/>
</dbReference>
<evidence type="ECO:0000256" key="2">
    <source>
        <dbReference type="ARBA" id="ARBA00022714"/>
    </source>
</evidence>
<dbReference type="Proteomes" id="UP001243757">
    <property type="component" value="Unassembled WGS sequence"/>
</dbReference>
<comment type="caution">
    <text evidence="8">The sequence shown here is derived from an EMBL/GenBank/DDBJ whole genome shotgun (WGS) entry which is preliminary data.</text>
</comment>
<dbReference type="PANTHER" id="PTHR23426:SF65">
    <property type="entry name" value="FERREDOXIN-2, MITOCHONDRIAL"/>
    <property type="match status" value="1"/>
</dbReference>
<keyword evidence="3" id="KW-0479">Metal-binding</keyword>
<comment type="similarity">
    <text evidence="1">Belongs to the adrenodoxin/putidaredoxin family.</text>
</comment>
<dbReference type="PROSITE" id="PS51085">
    <property type="entry name" value="2FE2S_FER_2"/>
    <property type="match status" value="1"/>
</dbReference>
<keyword evidence="4" id="KW-0408">Iron</keyword>
<dbReference type="PANTHER" id="PTHR23426">
    <property type="entry name" value="FERREDOXIN/ADRENODOXIN"/>
    <property type="match status" value="1"/>
</dbReference>
<keyword evidence="2" id="KW-0001">2Fe-2S</keyword>
<dbReference type="InterPro" id="IPR036010">
    <property type="entry name" value="2Fe-2S_ferredoxin-like_sf"/>
</dbReference>
<proteinExistence type="inferred from homology"/>
<accession>A0ABT7F2Y9</accession>
<dbReference type="Pfam" id="PF00111">
    <property type="entry name" value="Fer2"/>
    <property type="match status" value="1"/>
</dbReference>
<sequence>MHVTWKLPGGAEIVAEVADGLNLMEAAVANNVPGVIGECGGCLSCATCHVFVTEDWLDRVGGPGEMEDVMLDMVAGERRPNSRLSCQITAAVALDGLVLEVPEES</sequence>
<evidence type="ECO:0000256" key="1">
    <source>
        <dbReference type="ARBA" id="ARBA00010914"/>
    </source>
</evidence>
<protein>
    <submittedName>
        <fullName evidence="8">2Fe-2S iron-sulfur cluster-binding protein</fullName>
    </submittedName>
</protein>
<reference evidence="8 9" key="1">
    <citation type="submission" date="2023-05" db="EMBL/GenBank/DDBJ databases">
        <title>Pseudodonghicola sp. nov.</title>
        <authorList>
            <person name="Huang J."/>
        </authorList>
    </citation>
    <scope>NUCLEOTIDE SEQUENCE [LARGE SCALE GENOMIC DNA]</scope>
    <source>
        <strain evidence="8 9">IC7</strain>
    </source>
</reference>
<evidence type="ECO:0000313" key="9">
    <source>
        <dbReference type="Proteomes" id="UP001243757"/>
    </source>
</evidence>
<evidence type="ECO:0000259" key="7">
    <source>
        <dbReference type="PROSITE" id="PS51085"/>
    </source>
</evidence>
<evidence type="ECO:0000256" key="6">
    <source>
        <dbReference type="ARBA" id="ARBA00034078"/>
    </source>
</evidence>
<dbReference type="SUPFAM" id="SSF54292">
    <property type="entry name" value="2Fe-2S ferredoxin-like"/>
    <property type="match status" value="1"/>
</dbReference>
<evidence type="ECO:0000256" key="5">
    <source>
        <dbReference type="ARBA" id="ARBA00023014"/>
    </source>
</evidence>
<dbReference type="InterPro" id="IPR001055">
    <property type="entry name" value="Adrenodoxin-like"/>
</dbReference>
<evidence type="ECO:0000256" key="4">
    <source>
        <dbReference type="ARBA" id="ARBA00023004"/>
    </source>
</evidence>
<dbReference type="Gene3D" id="3.10.20.30">
    <property type="match status" value="1"/>
</dbReference>
<gene>
    <name evidence="8" type="ORF">QO033_14905</name>
</gene>
<dbReference type="EMBL" id="JASNJD010000011">
    <property type="protein sequence ID" value="MDK3018971.1"/>
    <property type="molecule type" value="Genomic_DNA"/>
</dbReference>
<keyword evidence="9" id="KW-1185">Reference proteome</keyword>
<feature type="domain" description="2Fe-2S ferredoxin-type" evidence="7">
    <location>
        <begin position="1"/>
        <end position="105"/>
    </location>
</feature>
<dbReference type="PRINTS" id="PR00355">
    <property type="entry name" value="ADRENODOXIN"/>
</dbReference>
<evidence type="ECO:0000313" key="8">
    <source>
        <dbReference type="EMBL" id="MDK3018971.1"/>
    </source>
</evidence>
<name>A0ABT7F2Y9_9RHOB</name>
<organism evidence="8 9">
    <name type="scientific">Pseudodonghicola flavimaris</name>
    <dbReference type="NCBI Taxonomy" id="3050036"/>
    <lineage>
        <taxon>Bacteria</taxon>
        <taxon>Pseudomonadati</taxon>
        <taxon>Pseudomonadota</taxon>
        <taxon>Alphaproteobacteria</taxon>
        <taxon>Rhodobacterales</taxon>
        <taxon>Paracoccaceae</taxon>
        <taxon>Pseudodonghicola</taxon>
    </lineage>
</organism>
<dbReference type="CDD" id="cd00207">
    <property type="entry name" value="fer2"/>
    <property type="match status" value="1"/>
</dbReference>
<dbReference type="RefSeq" id="WP_284481776.1">
    <property type="nucleotide sequence ID" value="NZ_JASNJD010000011.1"/>
</dbReference>
<dbReference type="InterPro" id="IPR012675">
    <property type="entry name" value="Beta-grasp_dom_sf"/>
</dbReference>
<comment type="cofactor">
    <cofactor evidence="6">
        <name>[2Fe-2S] cluster</name>
        <dbReference type="ChEBI" id="CHEBI:190135"/>
    </cofactor>
</comment>
<evidence type="ECO:0000256" key="3">
    <source>
        <dbReference type="ARBA" id="ARBA00022723"/>
    </source>
</evidence>